<reference evidence="1" key="1">
    <citation type="submission" date="2021-09" db="EMBL/GenBank/DDBJ databases">
        <authorList>
            <person name="Martin H S."/>
        </authorList>
    </citation>
    <scope>NUCLEOTIDE SEQUENCE</scope>
</reference>
<proteinExistence type="predicted"/>
<dbReference type="Proteomes" id="UP000789524">
    <property type="component" value="Unassembled WGS sequence"/>
</dbReference>
<keyword evidence="2" id="KW-1185">Reference proteome</keyword>
<gene>
    <name evidence="1" type="ORF">DCHRY22_LOCUS13387</name>
</gene>
<evidence type="ECO:0000313" key="1">
    <source>
        <dbReference type="EMBL" id="CAG9579838.1"/>
    </source>
</evidence>
<comment type="caution">
    <text evidence="1">The sequence shown here is derived from an EMBL/GenBank/DDBJ whole genome shotgun (WGS) entry which is preliminary data.</text>
</comment>
<evidence type="ECO:0000313" key="2">
    <source>
        <dbReference type="Proteomes" id="UP000789524"/>
    </source>
</evidence>
<dbReference type="EMBL" id="CAKASE010000079">
    <property type="protein sequence ID" value="CAG9579838.1"/>
    <property type="molecule type" value="Genomic_DNA"/>
</dbReference>
<name>A0A8J2VVK3_9NEOP</name>
<dbReference type="AlphaFoldDB" id="A0A8J2VVK3"/>
<sequence>MATVRARAASSIKCFKLHGAYRHSRLNYLKNDYVLCECVLVSRDFRRYSHPCCSASSGCACAFDKRGMRRLASDSGVHRQFKLEKLVAE</sequence>
<organism evidence="1 2">
    <name type="scientific">Danaus chrysippus</name>
    <name type="common">African queen</name>
    <dbReference type="NCBI Taxonomy" id="151541"/>
    <lineage>
        <taxon>Eukaryota</taxon>
        <taxon>Metazoa</taxon>
        <taxon>Ecdysozoa</taxon>
        <taxon>Arthropoda</taxon>
        <taxon>Hexapoda</taxon>
        <taxon>Insecta</taxon>
        <taxon>Pterygota</taxon>
        <taxon>Neoptera</taxon>
        <taxon>Endopterygota</taxon>
        <taxon>Lepidoptera</taxon>
        <taxon>Glossata</taxon>
        <taxon>Ditrysia</taxon>
        <taxon>Papilionoidea</taxon>
        <taxon>Nymphalidae</taxon>
        <taxon>Danainae</taxon>
        <taxon>Danaini</taxon>
        <taxon>Danaina</taxon>
        <taxon>Danaus</taxon>
        <taxon>Anosia</taxon>
    </lineage>
</organism>
<accession>A0A8J2VVK3</accession>
<protein>
    <submittedName>
        <fullName evidence="1">(African queen) hypothetical protein</fullName>
    </submittedName>
</protein>